<sequence length="185" mass="20310">MTLSLVLLIGMVVLYACGIFLLLERSLTRMLLGFLLVGNATNILVFFTSGSFGAAPLYDPERAPETYSDPLPQAFILTAIVITFGATAFLLALVYRSWRLAQVDTVEDDEEDIAMRSIDPTLDDEEFDEEDSGDTEFGTFAEAAVSNASDDVADILGIDDGEVQELRTVAERPENDPDDDREGRE</sequence>
<dbReference type="Pfam" id="PF00420">
    <property type="entry name" value="Oxidored_q2"/>
    <property type="match status" value="1"/>
</dbReference>
<dbReference type="PANTHER" id="PTHR34583">
    <property type="entry name" value="ANTIPORTER SUBUNIT MNHC2-RELATED"/>
    <property type="match status" value="1"/>
</dbReference>
<dbReference type="GO" id="GO:0005886">
    <property type="term" value="C:plasma membrane"/>
    <property type="evidence" value="ECO:0007669"/>
    <property type="project" value="UniProtKB-SubCell"/>
</dbReference>
<evidence type="ECO:0000256" key="5">
    <source>
        <dbReference type="ARBA" id="ARBA00022989"/>
    </source>
</evidence>
<comment type="caution">
    <text evidence="9">The sequence shown here is derived from an EMBL/GenBank/DDBJ whole genome shotgun (WGS) entry which is preliminary data.</text>
</comment>
<evidence type="ECO:0000256" key="8">
    <source>
        <dbReference type="SAM" id="Phobius"/>
    </source>
</evidence>
<proteinExistence type="inferred from homology"/>
<keyword evidence="10" id="KW-1185">Reference proteome</keyword>
<comment type="similarity">
    <text evidence="2">Belongs to the CPA3 antiporters (TC 2.A.63) subunit C family.</text>
</comment>
<evidence type="ECO:0000313" key="9">
    <source>
        <dbReference type="EMBL" id="KAB1659527.1"/>
    </source>
</evidence>
<name>A0A7J5BYU4_9MICO</name>
<dbReference type="Proteomes" id="UP000467240">
    <property type="component" value="Unassembled WGS sequence"/>
</dbReference>
<dbReference type="OrthoDB" id="9799219at2"/>
<evidence type="ECO:0000256" key="1">
    <source>
        <dbReference type="ARBA" id="ARBA00004651"/>
    </source>
</evidence>
<dbReference type="Gene3D" id="1.10.287.3510">
    <property type="match status" value="1"/>
</dbReference>
<dbReference type="InterPro" id="IPR039428">
    <property type="entry name" value="NUOK/Mnh_C1-like"/>
</dbReference>
<evidence type="ECO:0000256" key="6">
    <source>
        <dbReference type="ARBA" id="ARBA00023136"/>
    </source>
</evidence>
<comment type="subcellular location">
    <subcellularLocation>
        <location evidence="1">Cell membrane</location>
        <topology evidence="1">Multi-pass membrane protein</topology>
    </subcellularLocation>
</comment>
<keyword evidence="3" id="KW-1003">Cell membrane</keyword>
<dbReference type="InterPro" id="IPR050601">
    <property type="entry name" value="CPA3_antiporter_subunitC"/>
</dbReference>
<evidence type="ECO:0000256" key="3">
    <source>
        <dbReference type="ARBA" id="ARBA00022475"/>
    </source>
</evidence>
<organism evidence="9 10">
    <name type="scientific">Pseudoclavibacter chungangensis</name>
    <dbReference type="NCBI Taxonomy" id="587635"/>
    <lineage>
        <taxon>Bacteria</taxon>
        <taxon>Bacillati</taxon>
        <taxon>Actinomycetota</taxon>
        <taxon>Actinomycetes</taxon>
        <taxon>Micrococcales</taxon>
        <taxon>Microbacteriaceae</taxon>
        <taxon>Pseudoclavibacter</taxon>
    </lineage>
</organism>
<keyword evidence="4 8" id="KW-0812">Transmembrane</keyword>
<gene>
    <name evidence="9" type="ORF">F8O01_06285</name>
</gene>
<dbReference type="EMBL" id="WBJZ01000006">
    <property type="protein sequence ID" value="KAB1659527.1"/>
    <property type="molecule type" value="Genomic_DNA"/>
</dbReference>
<evidence type="ECO:0000256" key="7">
    <source>
        <dbReference type="SAM" id="MobiDB-lite"/>
    </source>
</evidence>
<feature type="transmembrane region" description="Helical" evidence="8">
    <location>
        <begin position="74"/>
        <end position="95"/>
    </location>
</feature>
<evidence type="ECO:0000313" key="10">
    <source>
        <dbReference type="Proteomes" id="UP000467240"/>
    </source>
</evidence>
<keyword evidence="5 8" id="KW-1133">Transmembrane helix</keyword>
<feature type="compositionally biased region" description="Basic and acidic residues" evidence="7">
    <location>
        <begin position="164"/>
        <end position="185"/>
    </location>
</feature>
<accession>A0A7J5BYU4</accession>
<feature type="transmembrane region" description="Helical" evidence="8">
    <location>
        <begin position="30"/>
        <end position="54"/>
    </location>
</feature>
<protein>
    <submittedName>
        <fullName evidence="9">Na(+)/H(+) antiporter subunit C</fullName>
    </submittedName>
</protein>
<feature type="transmembrane region" description="Helical" evidence="8">
    <location>
        <begin position="6"/>
        <end position="23"/>
    </location>
</feature>
<dbReference type="PANTHER" id="PTHR34583:SF2">
    <property type="entry name" value="ANTIPORTER SUBUNIT MNHC2-RELATED"/>
    <property type="match status" value="1"/>
</dbReference>
<dbReference type="AlphaFoldDB" id="A0A7J5BYU4"/>
<reference evidence="9 10" key="1">
    <citation type="submission" date="2019-09" db="EMBL/GenBank/DDBJ databases">
        <title>Phylogeny of genus Pseudoclavibacter and closely related genus.</title>
        <authorList>
            <person name="Li Y."/>
        </authorList>
    </citation>
    <scope>NUCLEOTIDE SEQUENCE [LARGE SCALE GENOMIC DNA]</scope>
    <source>
        <strain evidence="9 10">DSM 23821</strain>
    </source>
</reference>
<dbReference type="NCBIfam" id="NF005929">
    <property type="entry name" value="PRK07946.1"/>
    <property type="match status" value="1"/>
</dbReference>
<evidence type="ECO:0000256" key="2">
    <source>
        <dbReference type="ARBA" id="ARBA00010388"/>
    </source>
</evidence>
<dbReference type="RefSeq" id="WP_158040027.1">
    <property type="nucleotide sequence ID" value="NZ_JACCFV010000001.1"/>
</dbReference>
<feature type="region of interest" description="Disordered" evidence="7">
    <location>
        <begin position="163"/>
        <end position="185"/>
    </location>
</feature>
<evidence type="ECO:0000256" key="4">
    <source>
        <dbReference type="ARBA" id="ARBA00022692"/>
    </source>
</evidence>
<keyword evidence="6 8" id="KW-0472">Membrane</keyword>